<evidence type="ECO:0000256" key="6">
    <source>
        <dbReference type="ARBA" id="ARBA00023136"/>
    </source>
</evidence>
<dbReference type="GO" id="GO:0047617">
    <property type="term" value="F:fatty acyl-CoA hydrolase activity"/>
    <property type="evidence" value="ECO:0007669"/>
    <property type="project" value="TreeGrafter"/>
</dbReference>
<comment type="similarity">
    <text evidence="2">Belongs to the 4-hydroxybenzoyl-CoA thioesterase family.</text>
</comment>
<dbReference type="SUPFAM" id="SSF54637">
    <property type="entry name" value="Thioesterase/thiol ester dehydrase-isomerase"/>
    <property type="match status" value="1"/>
</dbReference>
<feature type="transmembrane region" description="Helical" evidence="7">
    <location>
        <begin position="237"/>
        <end position="264"/>
    </location>
</feature>
<dbReference type="EMBL" id="CAJNOJ010000103">
    <property type="protein sequence ID" value="CAF1115188.1"/>
    <property type="molecule type" value="Genomic_DNA"/>
</dbReference>
<dbReference type="Gene3D" id="3.10.129.10">
    <property type="entry name" value="Hotdog Thioesterase"/>
    <property type="match status" value="1"/>
</dbReference>
<comment type="caution">
    <text evidence="9">The sequence shown here is derived from an EMBL/GenBank/DDBJ whole genome shotgun (WGS) entry which is preliminary data.</text>
</comment>
<feature type="transmembrane region" description="Helical" evidence="7">
    <location>
        <begin position="285"/>
        <end position="306"/>
    </location>
</feature>
<evidence type="ECO:0000313" key="9">
    <source>
        <dbReference type="EMBL" id="CAF1115188.1"/>
    </source>
</evidence>
<organism evidence="9 10">
    <name type="scientific">Adineta ricciae</name>
    <name type="common">Rotifer</name>
    <dbReference type="NCBI Taxonomy" id="249248"/>
    <lineage>
        <taxon>Eukaryota</taxon>
        <taxon>Metazoa</taxon>
        <taxon>Spiralia</taxon>
        <taxon>Gnathifera</taxon>
        <taxon>Rotifera</taxon>
        <taxon>Eurotatoria</taxon>
        <taxon>Bdelloidea</taxon>
        <taxon>Adinetida</taxon>
        <taxon>Adinetidae</taxon>
        <taxon>Adineta</taxon>
    </lineage>
</organism>
<evidence type="ECO:0000313" key="10">
    <source>
        <dbReference type="Proteomes" id="UP000663852"/>
    </source>
</evidence>
<evidence type="ECO:0000256" key="4">
    <source>
        <dbReference type="ARBA" id="ARBA00022801"/>
    </source>
</evidence>
<keyword evidence="5 7" id="KW-1133">Transmembrane helix</keyword>
<accession>A0A814Q495</accession>
<keyword evidence="4" id="KW-0378">Hydrolase</keyword>
<keyword evidence="6 7" id="KW-0472">Membrane</keyword>
<dbReference type="AlphaFoldDB" id="A0A814Q495"/>
<dbReference type="PANTHER" id="PTHR31793:SF27">
    <property type="entry name" value="NOVEL THIOESTERASE SUPERFAMILY DOMAIN AND SAPOSIN A-TYPE DOMAIN CONTAINING PROTEIN (0610012H03RIK)"/>
    <property type="match status" value="1"/>
</dbReference>
<comment type="subcellular location">
    <subcellularLocation>
        <location evidence="1">Membrane</location>
    </subcellularLocation>
</comment>
<evidence type="ECO:0000256" key="2">
    <source>
        <dbReference type="ARBA" id="ARBA00005953"/>
    </source>
</evidence>
<dbReference type="Gene3D" id="1.20.120.550">
    <property type="entry name" value="Membrane associated eicosanoid/glutathione metabolism-like domain"/>
    <property type="match status" value="1"/>
</dbReference>
<dbReference type="SUPFAM" id="SSF161084">
    <property type="entry name" value="MAPEG domain-like"/>
    <property type="match status" value="1"/>
</dbReference>
<reference evidence="9" key="1">
    <citation type="submission" date="2021-02" db="EMBL/GenBank/DDBJ databases">
        <authorList>
            <person name="Nowell W R."/>
        </authorList>
    </citation>
    <scope>NUCLEOTIDE SEQUENCE</scope>
</reference>
<dbReference type="Proteomes" id="UP000663852">
    <property type="component" value="Unassembled WGS sequence"/>
</dbReference>
<protein>
    <recommendedName>
        <fullName evidence="8">Thioesterase domain-containing protein</fullName>
    </recommendedName>
</protein>
<evidence type="ECO:0000256" key="1">
    <source>
        <dbReference type="ARBA" id="ARBA00004370"/>
    </source>
</evidence>
<dbReference type="Pfam" id="PF03061">
    <property type="entry name" value="4HBT"/>
    <property type="match status" value="1"/>
</dbReference>
<dbReference type="InterPro" id="IPR001129">
    <property type="entry name" value="Membr-assoc_MAPEG"/>
</dbReference>
<dbReference type="CDD" id="cd00586">
    <property type="entry name" value="4HBT"/>
    <property type="match status" value="1"/>
</dbReference>
<feature type="transmembrane region" description="Helical" evidence="7">
    <location>
        <begin position="148"/>
        <end position="172"/>
    </location>
</feature>
<dbReference type="GO" id="GO:0016020">
    <property type="term" value="C:membrane"/>
    <property type="evidence" value="ECO:0007669"/>
    <property type="project" value="UniProtKB-SubCell"/>
</dbReference>
<dbReference type="InterPro" id="IPR006683">
    <property type="entry name" value="Thioestr_dom"/>
</dbReference>
<dbReference type="InterPro" id="IPR029069">
    <property type="entry name" value="HotDog_dom_sf"/>
</dbReference>
<dbReference type="InterPro" id="IPR050563">
    <property type="entry name" value="4-hydroxybenzoyl-CoA_TE"/>
</dbReference>
<dbReference type="OrthoDB" id="410651at2759"/>
<dbReference type="InterPro" id="IPR023352">
    <property type="entry name" value="MAPEG-like_dom_sf"/>
</dbReference>
<evidence type="ECO:0000256" key="7">
    <source>
        <dbReference type="SAM" id="Phobius"/>
    </source>
</evidence>
<evidence type="ECO:0000259" key="8">
    <source>
        <dbReference type="Pfam" id="PF03061"/>
    </source>
</evidence>
<keyword evidence="3 7" id="KW-0812">Transmembrane</keyword>
<sequence length="317" mass="36031">MTLCRVVRPCFQTLKRGKSISSLSDYRDRSFYKYFIDIQTRWRDNDIYGHVNNVVYGEWIDTIVNKYLIERCSLEPLQSPSIGFVVSSYCQYFSPTSYPSIISAGLLIKKIGKSSVDYQVGIFEDNQALKAAAMAPIAETKIVLAEGYAWILLEAVIICIHMLITGMTMASVRKRFFSKEFYEKHFPQYKQLGKVMKPDGGYPDDGQGRLADKLSDEDWFTFNNYRRAHMNYLEGGFAVIVPLLISGLSYTRVAFIAGLVYIVAREIYSQGYRRSGSKGRLVGALTLDAALLTLWSMALYTCFHWGNGLSGLQRLLF</sequence>
<evidence type="ECO:0000256" key="5">
    <source>
        <dbReference type="ARBA" id="ARBA00022989"/>
    </source>
</evidence>
<proteinExistence type="inferred from homology"/>
<name>A0A814Q495_ADIRI</name>
<dbReference type="PANTHER" id="PTHR31793">
    <property type="entry name" value="4-HYDROXYBENZOYL-COA THIOESTERASE FAMILY MEMBER"/>
    <property type="match status" value="1"/>
</dbReference>
<evidence type="ECO:0000256" key="3">
    <source>
        <dbReference type="ARBA" id="ARBA00022692"/>
    </source>
</evidence>
<feature type="domain" description="Thioesterase" evidence="8">
    <location>
        <begin position="48"/>
        <end position="129"/>
    </location>
</feature>
<gene>
    <name evidence="9" type="ORF">EDS130_LOCUS20746</name>
</gene>
<dbReference type="Pfam" id="PF01124">
    <property type="entry name" value="MAPEG"/>
    <property type="match status" value="1"/>
</dbReference>